<dbReference type="InterPro" id="IPR023214">
    <property type="entry name" value="HAD_sf"/>
</dbReference>
<evidence type="ECO:0000313" key="1">
    <source>
        <dbReference type="EMBL" id="TXJ20746.1"/>
    </source>
</evidence>
<dbReference type="EMBL" id="SAXU01000001">
    <property type="protein sequence ID" value="TXJ20746.1"/>
    <property type="molecule type" value="Genomic_DNA"/>
</dbReference>
<protein>
    <submittedName>
        <fullName evidence="1">HAD family phosphatase</fullName>
    </submittedName>
</protein>
<dbReference type="InterPro" id="IPR036412">
    <property type="entry name" value="HAD-like_sf"/>
</dbReference>
<dbReference type="InterPro" id="IPR041492">
    <property type="entry name" value="HAD_2"/>
</dbReference>
<dbReference type="Proteomes" id="UP000324638">
    <property type="component" value="Unassembled WGS sequence"/>
</dbReference>
<dbReference type="Gene3D" id="3.40.50.1000">
    <property type="entry name" value="HAD superfamily/HAD-like"/>
    <property type="match status" value="1"/>
</dbReference>
<dbReference type="RefSeq" id="WP_147526693.1">
    <property type="nucleotide sequence ID" value="NZ_CATXRK010000019.1"/>
</dbReference>
<dbReference type="SUPFAM" id="SSF56784">
    <property type="entry name" value="HAD-like"/>
    <property type="match status" value="1"/>
</dbReference>
<dbReference type="SFLD" id="SFLDS00003">
    <property type="entry name" value="Haloacid_Dehalogenase"/>
    <property type="match status" value="1"/>
</dbReference>
<proteinExistence type="predicted"/>
<dbReference type="Proteomes" id="UP000322327">
    <property type="component" value="Unassembled WGS sequence"/>
</dbReference>
<dbReference type="PANTHER" id="PTHR18901">
    <property type="entry name" value="2-DEOXYGLUCOSE-6-PHOSPHATE PHOSPHATASE 2"/>
    <property type="match status" value="1"/>
</dbReference>
<organism evidence="1 6">
    <name type="scientific">Brachyspira aalborgi</name>
    <dbReference type="NCBI Taxonomy" id="29522"/>
    <lineage>
        <taxon>Bacteria</taxon>
        <taxon>Pseudomonadati</taxon>
        <taxon>Spirochaetota</taxon>
        <taxon>Spirochaetia</taxon>
        <taxon>Brachyspirales</taxon>
        <taxon>Brachyspiraceae</taxon>
        <taxon>Brachyspira</taxon>
    </lineage>
</organism>
<sequence length="219" mass="25399">MKLKGAIFDFDGTLFDSMSIWQTAGSDYIRSIGFEAEENFNEIISSMSLSQSANYIKNKYKLDLTEKEIINGINKTIENFYFYEAKPKLNIKSFLEILQKRGVKMCIATATDDYLIEAALKRNKMEKFFSKIFTCSSVGYGKDKPNIFEESLKFLGTKKRETLIFEDAYYPIKTAKMSSFLVAAVYDKYENRQKEIKNIADFFIADFINTDLFFESLLF</sequence>
<reference evidence="4 5" key="1">
    <citation type="journal article" date="1992" name="Lakartidningen">
        <title>[Penicillin V and not amoxicillin is the first choice preparation in acute otitis].</title>
        <authorList>
            <person name="Kamme C."/>
            <person name="Lundgren K."/>
            <person name="Prellner K."/>
        </authorList>
    </citation>
    <scope>NUCLEOTIDE SEQUENCE [LARGE SCALE GENOMIC DNA]</scope>
    <source>
        <strain evidence="1 6">513A</strain>
        <strain evidence="3 4">PC3053II</strain>
        <strain evidence="2 5">PC3714II</strain>
    </source>
</reference>
<dbReference type="InterPro" id="IPR023198">
    <property type="entry name" value="PGP-like_dom2"/>
</dbReference>
<evidence type="ECO:0000313" key="5">
    <source>
        <dbReference type="Proteomes" id="UP000324574"/>
    </source>
</evidence>
<evidence type="ECO:0000313" key="4">
    <source>
        <dbReference type="Proteomes" id="UP000322327"/>
    </source>
</evidence>
<gene>
    <name evidence="2" type="ORF">EPJ70_06940</name>
    <name evidence="3" type="ORF">EPJ76_09870</name>
    <name evidence="1" type="ORF">EPJ79_06305</name>
</gene>
<dbReference type="SFLD" id="SFLDG01129">
    <property type="entry name" value="C1.5:_HAD__Beta-PGM__Phosphata"/>
    <property type="match status" value="1"/>
</dbReference>
<evidence type="ECO:0000313" key="2">
    <source>
        <dbReference type="EMBL" id="TXJ44902.1"/>
    </source>
</evidence>
<comment type="caution">
    <text evidence="1">The sequence shown here is derived from an EMBL/GenBank/DDBJ whole genome shotgun (WGS) entry which is preliminary data.</text>
</comment>
<dbReference type="CDD" id="cd07505">
    <property type="entry name" value="HAD_BPGM-like"/>
    <property type="match status" value="1"/>
</dbReference>
<dbReference type="GO" id="GO:0016791">
    <property type="term" value="F:phosphatase activity"/>
    <property type="evidence" value="ECO:0007669"/>
    <property type="project" value="TreeGrafter"/>
</dbReference>
<evidence type="ECO:0000313" key="6">
    <source>
        <dbReference type="Proteomes" id="UP000324638"/>
    </source>
</evidence>
<dbReference type="AlphaFoldDB" id="A0A5C8D6A1"/>
<accession>A0A5C8D6A1</accession>
<dbReference type="Pfam" id="PF13419">
    <property type="entry name" value="HAD_2"/>
    <property type="match status" value="1"/>
</dbReference>
<dbReference type="Gene3D" id="1.10.150.240">
    <property type="entry name" value="Putative phosphatase, domain 2"/>
    <property type="match status" value="1"/>
</dbReference>
<dbReference type="Proteomes" id="UP000324574">
    <property type="component" value="Unassembled WGS sequence"/>
</dbReference>
<dbReference type="PANTHER" id="PTHR18901:SF38">
    <property type="entry name" value="PSEUDOURIDINE-5'-PHOSPHATASE"/>
    <property type="match status" value="1"/>
</dbReference>
<name>A0A5C8D6A1_9SPIR</name>
<dbReference type="EMBL" id="SAYI01000021">
    <property type="protein sequence ID" value="TXJ53717.1"/>
    <property type="molecule type" value="Genomic_DNA"/>
</dbReference>
<dbReference type="EMBL" id="SAYG01000007">
    <property type="protein sequence ID" value="TXJ44902.1"/>
    <property type="molecule type" value="Genomic_DNA"/>
</dbReference>
<reference evidence="1" key="2">
    <citation type="submission" date="2019-01" db="EMBL/GenBank/DDBJ databases">
        <authorList>
            <person name="Thorell K."/>
        </authorList>
    </citation>
    <scope>NUCLEOTIDE SEQUENCE</scope>
    <source>
        <strain evidence="1">513A</strain>
        <strain evidence="3">PC3053II</strain>
        <strain evidence="2">PC3714II</strain>
    </source>
</reference>
<evidence type="ECO:0000313" key="3">
    <source>
        <dbReference type="EMBL" id="TXJ53717.1"/>
    </source>
</evidence>